<dbReference type="STRING" id="1028.SAMN05661096_01770"/>
<evidence type="ECO:0000313" key="4">
    <source>
        <dbReference type="Proteomes" id="UP000193804"/>
    </source>
</evidence>
<dbReference type="RefSeq" id="WP_085516688.1">
    <property type="nucleotide sequence ID" value="NZ_FXAW01000003.1"/>
</dbReference>
<dbReference type="Pfam" id="PF13568">
    <property type="entry name" value="OMP_b-brl_2"/>
    <property type="match status" value="1"/>
</dbReference>
<organism evidence="3 4">
    <name type="scientific">Marivirga sericea</name>
    <dbReference type="NCBI Taxonomy" id="1028"/>
    <lineage>
        <taxon>Bacteria</taxon>
        <taxon>Pseudomonadati</taxon>
        <taxon>Bacteroidota</taxon>
        <taxon>Cytophagia</taxon>
        <taxon>Cytophagales</taxon>
        <taxon>Marivirgaceae</taxon>
        <taxon>Marivirga</taxon>
    </lineage>
</organism>
<feature type="signal peptide" evidence="1">
    <location>
        <begin position="1"/>
        <end position="19"/>
    </location>
</feature>
<accession>A0A1X7JMQ3</accession>
<feature type="domain" description="Outer membrane protein beta-barrel" evidence="2">
    <location>
        <begin position="18"/>
        <end position="162"/>
    </location>
</feature>
<name>A0A1X7JMQ3_9BACT</name>
<keyword evidence="1" id="KW-0732">Signal</keyword>
<keyword evidence="4" id="KW-1185">Reference proteome</keyword>
<evidence type="ECO:0000313" key="3">
    <source>
        <dbReference type="EMBL" id="SMG28928.1"/>
    </source>
</evidence>
<proteinExistence type="predicted"/>
<evidence type="ECO:0000256" key="1">
    <source>
        <dbReference type="SAM" id="SignalP"/>
    </source>
</evidence>
<dbReference type="EMBL" id="FXAW01000003">
    <property type="protein sequence ID" value="SMG28928.1"/>
    <property type="molecule type" value="Genomic_DNA"/>
</dbReference>
<dbReference type="InterPro" id="IPR025665">
    <property type="entry name" value="Beta-barrel_OMP_2"/>
</dbReference>
<dbReference type="Proteomes" id="UP000193804">
    <property type="component" value="Unassembled WGS sequence"/>
</dbReference>
<sequence>MKRNILLILAVFVIQKANAQLNVFMKAGGNFSGYSFNDESAERVANYDWGGGFQIGLLGLCDISEKVNISSEFIFVEKGADSENLYYINLPIFIGYRLGNFNVEAGIESGLLLFGRNDYDVNVAKSPYAKRADLSILVGSSYFVNEKITVNLRYILGVIPSIAYPNLAQFDDRMVKIFNRSIQVSLSYKIRDAN</sequence>
<dbReference type="AlphaFoldDB" id="A0A1X7JMQ3"/>
<reference evidence="4" key="1">
    <citation type="submission" date="2017-04" db="EMBL/GenBank/DDBJ databases">
        <authorList>
            <person name="Varghese N."/>
            <person name="Submissions S."/>
        </authorList>
    </citation>
    <scope>NUCLEOTIDE SEQUENCE [LARGE SCALE GENOMIC DNA]</scope>
    <source>
        <strain evidence="4">DSM 4125</strain>
    </source>
</reference>
<feature type="chain" id="PRO_5012417293" evidence="1">
    <location>
        <begin position="20"/>
        <end position="194"/>
    </location>
</feature>
<dbReference type="OrthoDB" id="1160354at2"/>
<protein>
    <submittedName>
        <fullName evidence="3">Outer membrane protein beta-barrel domain-containing protein</fullName>
    </submittedName>
</protein>
<gene>
    <name evidence="3" type="ORF">SAMN05661096_01770</name>
</gene>
<evidence type="ECO:0000259" key="2">
    <source>
        <dbReference type="Pfam" id="PF13568"/>
    </source>
</evidence>